<dbReference type="Proteomes" id="UP001154078">
    <property type="component" value="Chromosome 11"/>
</dbReference>
<feature type="transmembrane region" description="Helical" evidence="10">
    <location>
        <begin position="502"/>
        <end position="522"/>
    </location>
</feature>
<keyword evidence="6 10" id="KW-1133">Transmembrane helix</keyword>
<dbReference type="CDD" id="cd05236">
    <property type="entry name" value="FAR-N_SDR_e"/>
    <property type="match status" value="1"/>
</dbReference>
<dbReference type="InterPro" id="IPR013120">
    <property type="entry name" value="FAR_NAD-bd"/>
</dbReference>
<dbReference type="InterPro" id="IPR036291">
    <property type="entry name" value="NAD(P)-bd_dom_sf"/>
</dbReference>
<dbReference type="FunFam" id="3.40.50.720:FF:000143">
    <property type="entry name" value="Fatty acyl-CoA reductase"/>
    <property type="match status" value="1"/>
</dbReference>
<keyword evidence="10" id="KW-0560">Oxidoreductase</keyword>
<dbReference type="OrthoDB" id="429813at2759"/>
<dbReference type="SUPFAM" id="SSF51735">
    <property type="entry name" value="NAD(P)-binding Rossmann-fold domains"/>
    <property type="match status" value="1"/>
</dbReference>
<dbReference type="GO" id="GO:0005777">
    <property type="term" value="C:peroxisome"/>
    <property type="evidence" value="ECO:0007669"/>
    <property type="project" value="TreeGrafter"/>
</dbReference>
<keyword evidence="4 10" id="KW-0812">Transmembrane</keyword>
<feature type="transmembrane region" description="Helical" evidence="10">
    <location>
        <begin position="379"/>
        <end position="405"/>
    </location>
</feature>
<evidence type="ECO:0000259" key="11">
    <source>
        <dbReference type="Pfam" id="PF03015"/>
    </source>
</evidence>
<organism evidence="13 14">
    <name type="scientific">Brassicogethes aeneus</name>
    <name type="common">Rape pollen beetle</name>
    <name type="synonym">Meligethes aeneus</name>
    <dbReference type="NCBI Taxonomy" id="1431903"/>
    <lineage>
        <taxon>Eukaryota</taxon>
        <taxon>Metazoa</taxon>
        <taxon>Ecdysozoa</taxon>
        <taxon>Arthropoda</taxon>
        <taxon>Hexapoda</taxon>
        <taxon>Insecta</taxon>
        <taxon>Pterygota</taxon>
        <taxon>Neoptera</taxon>
        <taxon>Endopterygota</taxon>
        <taxon>Coleoptera</taxon>
        <taxon>Polyphaga</taxon>
        <taxon>Cucujiformia</taxon>
        <taxon>Nitidulidae</taxon>
        <taxon>Meligethinae</taxon>
        <taxon>Brassicogethes</taxon>
    </lineage>
</organism>
<dbReference type="AlphaFoldDB" id="A0A9P0AVT2"/>
<evidence type="ECO:0000256" key="7">
    <source>
        <dbReference type="ARBA" id="ARBA00023098"/>
    </source>
</evidence>
<dbReference type="CDD" id="cd09071">
    <property type="entry name" value="FAR_C"/>
    <property type="match status" value="1"/>
</dbReference>
<evidence type="ECO:0000256" key="2">
    <source>
        <dbReference type="ARBA" id="ARBA00005928"/>
    </source>
</evidence>
<evidence type="ECO:0000256" key="1">
    <source>
        <dbReference type="ARBA" id="ARBA00004141"/>
    </source>
</evidence>
<keyword evidence="8 10" id="KW-0472">Membrane</keyword>
<dbReference type="GO" id="GO:0035336">
    <property type="term" value="P:long-chain fatty-acyl-CoA metabolic process"/>
    <property type="evidence" value="ECO:0007669"/>
    <property type="project" value="TreeGrafter"/>
</dbReference>
<dbReference type="PANTHER" id="PTHR11011">
    <property type="entry name" value="MALE STERILITY PROTEIN 2-RELATED"/>
    <property type="match status" value="1"/>
</dbReference>
<evidence type="ECO:0000256" key="9">
    <source>
        <dbReference type="ARBA" id="ARBA00052530"/>
    </source>
</evidence>
<evidence type="ECO:0000313" key="13">
    <source>
        <dbReference type="EMBL" id="CAH0549612.1"/>
    </source>
</evidence>
<keyword evidence="14" id="KW-1185">Reference proteome</keyword>
<name>A0A9P0AVT2_BRAAE</name>
<evidence type="ECO:0000313" key="14">
    <source>
        <dbReference type="Proteomes" id="UP001154078"/>
    </source>
</evidence>
<feature type="domain" description="Fatty acyl-CoA reductase C-terminal" evidence="11">
    <location>
        <begin position="389"/>
        <end position="480"/>
    </location>
</feature>
<keyword evidence="5 10" id="KW-0521">NADP</keyword>
<evidence type="ECO:0000256" key="10">
    <source>
        <dbReference type="RuleBase" id="RU363097"/>
    </source>
</evidence>
<proteinExistence type="inferred from homology"/>
<dbReference type="GO" id="GO:0102965">
    <property type="term" value="F:alcohol-forming long-chain fatty acyl-CoA reductase activity"/>
    <property type="evidence" value="ECO:0007669"/>
    <property type="project" value="UniProtKB-EC"/>
</dbReference>
<gene>
    <name evidence="13" type="ORF">MELIAE_LOCUS2704</name>
</gene>
<evidence type="ECO:0000256" key="5">
    <source>
        <dbReference type="ARBA" id="ARBA00022857"/>
    </source>
</evidence>
<keyword evidence="3 10" id="KW-0444">Lipid biosynthesis</keyword>
<dbReference type="EMBL" id="OV121142">
    <property type="protein sequence ID" value="CAH0549612.1"/>
    <property type="molecule type" value="Genomic_DNA"/>
</dbReference>
<sequence length="526" mass="60323">MDTIESNNIDINLETKLNNMKNSIEMTPIQSFYSKTNIFVTGGTGFLGKILLEKLLRSCSDLNTIYVLVRTKKGKNMHTRIDELFDDLIFDRLKRECPKFKHKIVGVAGDCSLPHLGLSLQDRRILMDEVHVIFHVAATVKFDEKMKLAVAINVRGPQDIISLSKQMKNLKSFVHVSTAFSNCNQTHIEERIYTPHVESKKLILLAESLSDKILDSVTPSMLDTYPNTYAFTKGVAEDVVKNDGQGLPIGIFRPSIVISTYKEPIKAWINNLYGPTGVCAGSGTGVLRTLHCKPEVNANIVPVDMAVNAMIACGWQIGKSFEDSKKEEKPFDIPVFNYESSNDKPINWGTFMKYSEEYGVAYPSFKAIWFYFLTLQPTLIGYFITQFLLHTLPALIVDGALLCVGKSPMMLKVYRKIHKFSAVISYFCTRNWTFHSQNIRNMLNDMTEKDRDIFFCDLKLLDWREYFTVYLKGIRIYLIQDPMETLPEALKKWKRLYYLHQIIKVLLGFLCLRLLWSLFTFVSSMF</sequence>
<reference evidence="13" key="1">
    <citation type="submission" date="2021-12" db="EMBL/GenBank/DDBJ databases">
        <authorList>
            <person name="King R."/>
        </authorList>
    </citation>
    <scope>NUCLEOTIDE SEQUENCE</scope>
</reference>
<dbReference type="EC" id="1.2.1.84" evidence="10"/>
<comment type="function">
    <text evidence="10">Catalyzes the reduction of fatty acyl-CoA to fatty alcohols.</text>
</comment>
<dbReference type="GO" id="GO:0016020">
    <property type="term" value="C:membrane"/>
    <property type="evidence" value="ECO:0007669"/>
    <property type="project" value="UniProtKB-SubCell"/>
</dbReference>
<comment type="catalytic activity">
    <reaction evidence="9 10">
        <text>a long-chain fatty acyl-CoA + 2 NADPH + 2 H(+) = a long-chain primary fatty alcohol + 2 NADP(+) + CoA</text>
        <dbReference type="Rhea" id="RHEA:52716"/>
        <dbReference type="ChEBI" id="CHEBI:15378"/>
        <dbReference type="ChEBI" id="CHEBI:57287"/>
        <dbReference type="ChEBI" id="CHEBI:57783"/>
        <dbReference type="ChEBI" id="CHEBI:58349"/>
        <dbReference type="ChEBI" id="CHEBI:77396"/>
        <dbReference type="ChEBI" id="CHEBI:83139"/>
        <dbReference type="EC" id="1.2.1.84"/>
    </reaction>
</comment>
<dbReference type="GO" id="GO:0080019">
    <property type="term" value="F:alcohol-forming very long-chain fatty acyl-CoA reductase activity"/>
    <property type="evidence" value="ECO:0007669"/>
    <property type="project" value="InterPro"/>
</dbReference>
<evidence type="ECO:0000256" key="4">
    <source>
        <dbReference type="ARBA" id="ARBA00022692"/>
    </source>
</evidence>
<protein>
    <recommendedName>
        <fullName evidence="10">Fatty acyl-CoA reductase</fullName>
        <ecNumber evidence="10">1.2.1.84</ecNumber>
    </recommendedName>
</protein>
<feature type="domain" description="Thioester reductase (TE)" evidence="12">
    <location>
        <begin position="40"/>
        <end position="310"/>
    </location>
</feature>
<keyword evidence="7 10" id="KW-0443">Lipid metabolism</keyword>
<evidence type="ECO:0000256" key="3">
    <source>
        <dbReference type="ARBA" id="ARBA00022516"/>
    </source>
</evidence>
<dbReference type="InterPro" id="IPR033640">
    <property type="entry name" value="FAR_C"/>
</dbReference>
<evidence type="ECO:0000256" key="6">
    <source>
        <dbReference type="ARBA" id="ARBA00022989"/>
    </source>
</evidence>
<evidence type="ECO:0000256" key="8">
    <source>
        <dbReference type="ARBA" id="ARBA00023136"/>
    </source>
</evidence>
<dbReference type="Pfam" id="PF07993">
    <property type="entry name" value="NAD_binding_4"/>
    <property type="match status" value="1"/>
</dbReference>
<comment type="subcellular location">
    <subcellularLocation>
        <location evidence="1">Membrane</location>
        <topology evidence="1">Multi-pass membrane protein</topology>
    </subcellularLocation>
</comment>
<accession>A0A9P0AVT2</accession>
<dbReference type="Pfam" id="PF03015">
    <property type="entry name" value="Sterile"/>
    <property type="match status" value="1"/>
</dbReference>
<evidence type="ECO:0000259" key="12">
    <source>
        <dbReference type="Pfam" id="PF07993"/>
    </source>
</evidence>
<dbReference type="Gene3D" id="3.40.50.720">
    <property type="entry name" value="NAD(P)-binding Rossmann-like Domain"/>
    <property type="match status" value="1"/>
</dbReference>
<dbReference type="PANTHER" id="PTHR11011:SF60">
    <property type="entry name" value="FATTY ACYL-COA REDUCTASE-RELATED"/>
    <property type="match status" value="1"/>
</dbReference>
<dbReference type="InterPro" id="IPR026055">
    <property type="entry name" value="FAR"/>
</dbReference>
<comment type="similarity">
    <text evidence="2 10">Belongs to the fatty acyl-CoA reductase family.</text>
</comment>